<feature type="signal peptide" evidence="1">
    <location>
        <begin position="1"/>
        <end position="17"/>
    </location>
</feature>
<dbReference type="AlphaFoldDB" id="A0A162PNZ3"/>
<name>A0A162PNZ3_COLIC</name>
<keyword evidence="3" id="KW-1185">Reference proteome</keyword>
<keyword evidence="1" id="KW-0732">Signal</keyword>
<protein>
    <submittedName>
        <fullName evidence="2">Uncharacterized protein</fullName>
    </submittedName>
</protein>
<proteinExistence type="predicted"/>
<feature type="chain" id="PRO_5007838341" evidence="1">
    <location>
        <begin position="18"/>
        <end position="84"/>
    </location>
</feature>
<organism evidence="2 3">
    <name type="scientific">Colletotrichum incanum</name>
    <name type="common">Soybean anthracnose fungus</name>
    <dbReference type="NCBI Taxonomy" id="1573173"/>
    <lineage>
        <taxon>Eukaryota</taxon>
        <taxon>Fungi</taxon>
        <taxon>Dikarya</taxon>
        <taxon>Ascomycota</taxon>
        <taxon>Pezizomycotina</taxon>
        <taxon>Sordariomycetes</taxon>
        <taxon>Hypocreomycetidae</taxon>
        <taxon>Glomerellales</taxon>
        <taxon>Glomerellaceae</taxon>
        <taxon>Colletotrichum</taxon>
        <taxon>Colletotrichum spaethianum species complex</taxon>
    </lineage>
</organism>
<dbReference type="Proteomes" id="UP000076584">
    <property type="component" value="Unassembled WGS sequence"/>
</dbReference>
<gene>
    <name evidence="2" type="ORF">CI238_12503</name>
</gene>
<evidence type="ECO:0000313" key="2">
    <source>
        <dbReference type="EMBL" id="KZL87393.1"/>
    </source>
</evidence>
<dbReference type="EMBL" id="LFIW01000240">
    <property type="protein sequence ID" value="KZL87393.1"/>
    <property type="molecule type" value="Genomic_DNA"/>
</dbReference>
<evidence type="ECO:0000313" key="3">
    <source>
        <dbReference type="Proteomes" id="UP000076584"/>
    </source>
</evidence>
<evidence type="ECO:0000256" key="1">
    <source>
        <dbReference type="SAM" id="SignalP"/>
    </source>
</evidence>
<sequence>MKTTIATLAMFVAVVLGQKTTFLCRDVSNNVLEDDGICSGAGGAPLGKGICCIAGSNAKARADFDIACDDKLGTVQSTGEACEA</sequence>
<reference evidence="2 3" key="1">
    <citation type="submission" date="2015-06" db="EMBL/GenBank/DDBJ databases">
        <title>Survival trade-offs in plant roots during colonization by closely related pathogenic and mutualistic fungi.</title>
        <authorList>
            <person name="Hacquard S."/>
            <person name="Kracher B."/>
            <person name="Hiruma K."/>
            <person name="Weinman A."/>
            <person name="Muench P."/>
            <person name="Garrido Oter R."/>
            <person name="Ver Loren van Themaat E."/>
            <person name="Dallerey J.-F."/>
            <person name="Damm U."/>
            <person name="Henrissat B."/>
            <person name="Lespinet O."/>
            <person name="Thon M."/>
            <person name="Kemen E."/>
            <person name="McHardy A.C."/>
            <person name="Schulze-Lefert P."/>
            <person name="O'Connell R.J."/>
        </authorList>
    </citation>
    <scope>NUCLEOTIDE SEQUENCE [LARGE SCALE GENOMIC DNA]</scope>
    <source>
        <strain evidence="2 3">MAFF 238704</strain>
    </source>
</reference>
<comment type="caution">
    <text evidence="2">The sequence shown here is derived from an EMBL/GenBank/DDBJ whole genome shotgun (WGS) entry which is preliminary data.</text>
</comment>
<accession>A0A162PNZ3</accession>